<evidence type="ECO:0000256" key="4">
    <source>
        <dbReference type="ARBA" id="ARBA00022840"/>
    </source>
</evidence>
<dbReference type="GO" id="GO:0003677">
    <property type="term" value="F:DNA binding"/>
    <property type="evidence" value="ECO:0007669"/>
    <property type="project" value="InterPro"/>
</dbReference>
<dbReference type="GO" id="GO:0016787">
    <property type="term" value="F:hydrolase activity"/>
    <property type="evidence" value="ECO:0007669"/>
    <property type="project" value="UniProtKB-UniRule"/>
</dbReference>
<evidence type="ECO:0000256" key="1">
    <source>
        <dbReference type="ARBA" id="ARBA00022741"/>
    </source>
</evidence>
<evidence type="ECO:0000313" key="8">
    <source>
        <dbReference type="Proteomes" id="UP000486534"/>
    </source>
</evidence>
<dbReference type="PROSITE" id="PS51198">
    <property type="entry name" value="UVRD_HELICASE_ATP_BIND"/>
    <property type="match status" value="1"/>
</dbReference>
<dbReference type="Gene3D" id="3.40.50.300">
    <property type="entry name" value="P-loop containing nucleotide triphosphate hydrolases"/>
    <property type="match status" value="1"/>
</dbReference>
<dbReference type="Proteomes" id="UP000486534">
    <property type="component" value="Unassembled WGS sequence"/>
</dbReference>
<dbReference type="AlphaFoldDB" id="A0A7X1U3R8"/>
<keyword evidence="2 5" id="KW-0378">Hydrolase</keyword>
<accession>A0A7X1U3R8</accession>
<name>A0A7X1U3R8_9PSED</name>
<evidence type="ECO:0000259" key="6">
    <source>
        <dbReference type="PROSITE" id="PS51198"/>
    </source>
</evidence>
<dbReference type="InterPro" id="IPR000212">
    <property type="entry name" value="DNA_helicase_UvrD/REP"/>
</dbReference>
<keyword evidence="1 5" id="KW-0547">Nucleotide-binding</keyword>
<feature type="binding site" evidence="5">
    <location>
        <begin position="27"/>
        <end position="34"/>
    </location>
    <ligand>
        <name>ATP</name>
        <dbReference type="ChEBI" id="CHEBI:30616"/>
    </ligand>
</feature>
<gene>
    <name evidence="7" type="ORF">GDH07_09285</name>
</gene>
<dbReference type="InterPro" id="IPR027417">
    <property type="entry name" value="P-loop_NTPase"/>
</dbReference>
<dbReference type="EMBL" id="WHUV01000001">
    <property type="protein sequence ID" value="MQA53504.1"/>
    <property type="molecule type" value="Genomic_DNA"/>
</dbReference>
<dbReference type="GO" id="GO:0043138">
    <property type="term" value="F:3'-5' DNA helicase activity"/>
    <property type="evidence" value="ECO:0007669"/>
    <property type="project" value="TreeGrafter"/>
</dbReference>
<protein>
    <submittedName>
        <fullName evidence="7">AAA family ATPase</fullName>
    </submittedName>
</protein>
<proteinExistence type="predicted"/>
<reference evidence="7 8" key="1">
    <citation type="submission" date="2019-10" db="EMBL/GenBank/DDBJ databases">
        <title>Pseudomonas dajingensis sp. nov., isolated from the profound head ulcers of farmed Murray cod (Maccullochella peelii peelii).</title>
        <authorList>
            <person name="Liu Y."/>
        </authorList>
    </citation>
    <scope>NUCLEOTIDE SEQUENCE [LARGE SCALE GENOMIC DNA]</scope>
    <source>
        <strain evidence="7 8">MC042</strain>
    </source>
</reference>
<feature type="domain" description="UvrD-like helicase ATP-binding" evidence="6">
    <location>
        <begin position="6"/>
        <end position="275"/>
    </location>
</feature>
<dbReference type="GO" id="GO:0005829">
    <property type="term" value="C:cytosol"/>
    <property type="evidence" value="ECO:0007669"/>
    <property type="project" value="TreeGrafter"/>
</dbReference>
<dbReference type="SUPFAM" id="SSF52540">
    <property type="entry name" value="P-loop containing nucleoside triphosphate hydrolases"/>
    <property type="match status" value="1"/>
</dbReference>
<dbReference type="PANTHER" id="PTHR11070:SF3">
    <property type="entry name" value="DNA 3'-5' HELICASE"/>
    <property type="match status" value="1"/>
</dbReference>
<keyword evidence="4 5" id="KW-0067">ATP-binding</keyword>
<evidence type="ECO:0000313" key="7">
    <source>
        <dbReference type="EMBL" id="MQA53504.1"/>
    </source>
</evidence>
<sequence length="612" mass="68564">MGAWVESEADALVRKCIDGRRSFAMIAGAGAGKTSSLGDALNRVRDNEGSALRKNGQRIACITFTKRAVEVIKTRLGFDELYLVSTLHGFLWSQISRFHEDIRQALCESRIPNLIEKAKGDDNGGNSKKALKARAKIERLTEQRALLESVKRFDYADTSFSDYGKGQIGHDDVIEIATYLLANNETLRRIIGLRFPYIFVDEAQDTFEGIVSGLNLVCAGAELPVVGYFGDPWQQIYDRSAGNFAPPDNGEVIKKAENFRSSKSVIRLLNAYRGDVEQYAAGENATCEGSVEFLLIKAEDPTEPRRRYSEDQIERALARMDAAVEDWGWTGRNDVMKLFLARQMIARRLGFADLNRLFTGDYASSRAQDAFEEGAHFLLKPFLSTICPLINAKNQGDERRIINLLRRDSPAFAIDGLNAEKSLKLMIETSKALVGQLQTLWNTETIGAILRFCIEKQIIQSSERLSEHLDRAPRAEPFDEDLHSIDKGDWLADSLFKMPSDMVSCYADYLNNNTAYSTQHGVKGEEYPKVLVVYDDVEAAWNQYSFSKTLTPLTAGEPSDRQRSLTQKLAYVSFSRAKEDLRVVLFTADPEGARAELIGSKLLVPDQIRIVN</sequence>
<dbReference type="Pfam" id="PF00580">
    <property type="entry name" value="UvrD-helicase"/>
    <property type="match status" value="1"/>
</dbReference>
<organism evidence="7 8">
    <name type="scientific">Pseudomonas piscis</name>
    <dbReference type="NCBI Taxonomy" id="2614538"/>
    <lineage>
        <taxon>Bacteria</taxon>
        <taxon>Pseudomonadati</taxon>
        <taxon>Pseudomonadota</taxon>
        <taxon>Gammaproteobacteria</taxon>
        <taxon>Pseudomonadales</taxon>
        <taxon>Pseudomonadaceae</taxon>
        <taxon>Pseudomonas</taxon>
    </lineage>
</organism>
<dbReference type="PANTHER" id="PTHR11070">
    <property type="entry name" value="UVRD / RECB / PCRA DNA HELICASE FAMILY MEMBER"/>
    <property type="match status" value="1"/>
</dbReference>
<evidence type="ECO:0000256" key="2">
    <source>
        <dbReference type="ARBA" id="ARBA00022801"/>
    </source>
</evidence>
<dbReference type="GO" id="GO:0005524">
    <property type="term" value="F:ATP binding"/>
    <property type="evidence" value="ECO:0007669"/>
    <property type="project" value="UniProtKB-UniRule"/>
</dbReference>
<evidence type="ECO:0000256" key="3">
    <source>
        <dbReference type="ARBA" id="ARBA00022806"/>
    </source>
</evidence>
<comment type="caution">
    <text evidence="7">The sequence shown here is derived from an EMBL/GenBank/DDBJ whole genome shotgun (WGS) entry which is preliminary data.</text>
</comment>
<dbReference type="InterPro" id="IPR014016">
    <property type="entry name" value="UvrD-like_ATP-bd"/>
</dbReference>
<evidence type="ECO:0000256" key="5">
    <source>
        <dbReference type="PROSITE-ProRule" id="PRU00560"/>
    </source>
</evidence>
<dbReference type="RefSeq" id="WP_152897197.1">
    <property type="nucleotide sequence ID" value="NZ_WHUV01000001.1"/>
</dbReference>
<dbReference type="GO" id="GO:0000725">
    <property type="term" value="P:recombinational repair"/>
    <property type="evidence" value="ECO:0007669"/>
    <property type="project" value="TreeGrafter"/>
</dbReference>
<keyword evidence="3 5" id="KW-0347">Helicase</keyword>